<protein>
    <submittedName>
        <fullName evidence="1">8812_t:CDS:1</fullName>
    </submittedName>
</protein>
<dbReference type="EMBL" id="CAJVPW010020031">
    <property type="protein sequence ID" value="CAG8687502.1"/>
    <property type="molecule type" value="Genomic_DNA"/>
</dbReference>
<comment type="caution">
    <text evidence="1">The sequence shown here is derived from an EMBL/GenBank/DDBJ whole genome shotgun (WGS) entry which is preliminary data.</text>
</comment>
<keyword evidence="2" id="KW-1185">Reference proteome</keyword>
<reference evidence="1" key="1">
    <citation type="submission" date="2021-06" db="EMBL/GenBank/DDBJ databases">
        <authorList>
            <person name="Kallberg Y."/>
            <person name="Tangrot J."/>
            <person name="Rosling A."/>
        </authorList>
    </citation>
    <scope>NUCLEOTIDE SEQUENCE</scope>
    <source>
        <strain evidence="1">28 12/20/2015</strain>
    </source>
</reference>
<accession>A0ACA9P2S6</accession>
<feature type="non-terminal residue" evidence="1">
    <location>
        <position position="81"/>
    </location>
</feature>
<dbReference type="Proteomes" id="UP000789366">
    <property type="component" value="Unassembled WGS sequence"/>
</dbReference>
<gene>
    <name evidence="1" type="ORF">SPELUC_LOCUS10574</name>
</gene>
<proteinExistence type="predicted"/>
<evidence type="ECO:0000313" key="2">
    <source>
        <dbReference type="Proteomes" id="UP000789366"/>
    </source>
</evidence>
<organism evidence="1 2">
    <name type="scientific">Cetraspora pellucida</name>
    <dbReference type="NCBI Taxonomy" id="1433469"/>
    <lineage>
        <taxon>Eukaryota</taxon>
        <taxon>Fungi</taxon>
        <taxon>Fungi incertae sedis</taxon>
        <taxon>Mucoromycota</taxon>
        <taxon>Glomeromycotina</taxon>
        <taxon>Glomeromycetes</taxon>
        <taxon>Diversisporales</taxon>
        <taxon>Gigasporaceae</taxon>
        <taxon>Cetraspora</taxon>
    </lineage>
</organism>
<name>A0ACA9P2S6_9GLOM</name>
<evidence type="ECO:0000313" key="1">
    <source>
        <dbReference type="EMBL" id="CAG8687502.1"/>
    </source>
</evidence>
<sequence>MCPQIEQSAVEYFGIQCEISKEIWKTIYKFLKGTNETQPSSLNEILTVGRQSPSIPFMIRNSVKKEIKTLKDKTMGGSKII</sequence>